<dbReference type="SMART" id="SM00702">
    <property type="entry name" value="P4Hc"/>
    <property type="match status" value="1"/>
</dbReference>
<comment type="cofactor">
    <cofactor evidence="1">
        <name>L-ascorbate</name>
        <dbReference type="ChEBI" id="CHEBI:38290"/>
    </cofactor>
</comment>
<name>A0AA40CL34_9PEZI</name>
<evidence type="ECO:0000313" key="5">
    <source>
        <dbReference type="EMBL" id="KAK0641423.1"/>
    </source>
</evidence>
<dbReference type="Gene3D" id="2.60.120.620">
    <property type="entry name" value="q2cbj1_9rhob like domain"/>
    <property type="match status" value="1"/>
</dbReference>
<dbReference type="Proteomes" id="UP001174936">
    <property type="component" value="Unassembled WGS sequence"/>
</dbReference>
<evidence type="ECO:0000259" key="4">
    <source>
        <dbReference type="SMART" id="SM00702"/>
    </source>
</evidence>
<sequence>MATPVTGLSTPFDRLKDGLCEVLNSIKSAGSFAAVGKLGQTTLKPIAVKDVGPVEYPLAEPMARQLIGKARQAPFGKGNKTIVDTSVRNTWELDASQLDLSPEWDPVIKTVCRWAAQQLGITEPISAELYKMLIYEKGAMFKAHTDSEKAPGMFGTLVICLPSEHQGGDLVLKHRDVTKVFKTSEAQPSISCWFSDVSHEVLPVISGIRWVLTYNLVMRDPVQTPCAALNPSYHESLKTALQAWAGSPGSGQNGQQPDHLYYLMDHTYTEANFSLNKLKGSDLARMRCLKDVCDELDLSLFFGVLQKEEQGSCEDDYDRYGYKRGYYDDDSDDWHEFEEVFETDIFIKKLITTEGRAVRTGMEITMRELEEKLVQRGRDPFEKAERGEADYSGFTGNEGVSAMHWYRKTVAVIIPNSLVDMFLTKSITNEEAQKLLPEYLSKCSDSAIREQGIQMVRHLAELAWSPVRDGMSTPFHYCGPKIAVEVVIKVAHAALRYHEYDLFNKIVEWLKNQVGPWMFSIIKEVAAEDLTLDFTQIKASLRANLTIRSVSDRMSFLAALSPSDGETPNVPIQDWIANEVMLDAEQACLGPRVTANDGKAIVDMIKEYRDLDHIKNGELSSVIEQQAKLVPFSLSALLQILQFAKQEVFDKAATLEFCKPLLASVLNNLDASTLITKEGAEAEYAASKPHGSDRFNWHQMNQHARSRPDQAREKFITPDLLSGCLARCIEAGWDDLAMRFCLKIAAKADSIPPVEFHHLWVPFVRQLITTLDEANVPLSTPRYQQLACSILEAYLDKYVGREPTGAVDYSGQGPVSCTCGDCCSLNSFLASGERTWSFSAVKKRREHVERYIAPGLGCTYRTESRGSPYTLIVTKNIDSGAKAKKDWTARFAEAWDAFTKFDESKLKLLLGADWEKITSMRHLRLSPTAQMARPMPVREQEVGGGGGSQSALDGYIVATNLNKRKAEEELARARFR</sequence>
<evidence type="ECO:0000313" key="6">
    <source>
        <dbReference type="Proteomes" id="UP001174936"/>
    </source>
</evidence>
<dbReference type="InterPro" id="IPR006620">
    <property type="entry name" value="Pro_4_hyd_alph"/>
</dbReference>
<comment type="caution">
    <text evidence="5">The sequence shown here is derived from an EMBL/GenBank/DDBJ whole genome shotgun (WGS) entry which is preliminary data.</text>
</comment>
<dbReference type="GO" id="GO:0031418">
    <property type="term" value="F:L-ascorbic acid binding"/>
    <property type="evidence" value="ECO:0007669"/>
    <property type="project" value="InterPro"/>
</dbReference>
<dbReference type="GO" id="GO:0005506">
    <property type="term" value="F:iron ion binding"/>
    <property type="evidence" value="ECO:0007669"/>
    <property type="project" value="InterPro"/>
</dbReference>
<dbReference type="InterPro" id="IPR044862">
    <property type="entry name" value="Pro_4_hyd_alph_FE2OG_OXY"/>
</dbReference>
<dbReference type="PANTHER" id="PTHR33099">
    <property type="entry name" value="FE2OG DIOXYGENASE DOMAIN-CONTAINING PROTEIN"/>
    <property type="match status" value="1"/>
</dbReference>
<dbReference type="EMBL" id="JAULSV010000006">
    <property type="protein sequence ID" value="KAK0641423.1"/>
    <property type="molecule type" value="Genomic_DNA"/>
</dbReference>
<evidence type="ECO:0000256" key="3">
    <source>
        <dbReference type="ARBA" id="ARBA00023002"/>
    </source>
</evidence>
<dbReference type="Pfam" id="PF13640">
    <property type="entry name" value="2OG-FeII_Oxy_3"/>
    <property type="match status" value="1"/>
</dbReference>
<dbReference type="GO" id="GO:0016705">
    <property type="term" value="F:oxidoreductase activity, acting on paired donors, with incorporation or reduction of molecular oxygen"/>
    <property type="evidence" value="ECO:0007669"/>
    <property type="project" value="InterPro"/>
</dbReference>
<reference evidence="5" key="1">
    <citation type="submission" date="2023-06" db="EMBL/GenBank/DDBJ databases">
        <title>Genome-scale phylogeny and comparative genomics of the fungal order Sordariales.</title>
        <authorList>
            <consortium name="Lawrence Berkeley National Laboratory"/>
            <person name="Hensen N."/>
            <person name="Bonometti L."/>
            <person name="Westerberg I."/>
            <person name="Brannstrom I.O."/>
            <person name="Guillou S."/>
            <person name="Cros-Aarteil S."/>
            <person name="Calhoun S."/>
            <person name="Haridas S."/>
            <person name="Kuo A."/>
            <person name="Mondo S."/>
            <person name="Pangilinan J."/>
            <person name="Riley R."/>
            <person name="Labutti K."/>
            <person name="Andreopoulos B."/>
            <person name="Lipzen A."/>
            <person name="Chen C."/>
            <person name="Yanf M."/>
            <person name="Daum C."/>
            <person name="Ng V."/>
            <person name="Clum A."/>
            <person name="Steindorff A."/>
            <person name="Ohm R."/>
            <person name="Martin F."/>
            <person name="Silar P."/>
            <person name="Natvig D."/>
            <person name="Lalanne C."/>
            <person name="Gautier V."/>
            <person name="Ament-Velasquez S.L."/>
            <person name="Kruys A."/>
            <person name="Hutchinson M.I."/>
            <person name="Powell A.J."/>
            <person name="Barry K."/>
            <person name="Miller A.N."/>
            <person name="Grigoriev I.V."/>
            <person name="Debuchy R."/>
            <person name="Gladieux P."/>
            <person name="Thoren M.H."/>
            <person name="Johannesson H."/>
        </authorList>
    </citation>
    <scope>NUCLEOTIDE SEQUENCE</scope>
    <source>
        <strain evidence="5">SMH2532-1</strain>
    </source>
</reference>
<dbReference type="AlphaFoldDB" id="A0AA40CL34"/>
<accession>A0AA40CL34</accession>
<feature type="domain" description="Prolyl 4-hydroxylase alpha subunit" evidence="4">
    <location>
        <begin position="49"/>
        <end position="217"/>
    </location>
</feature>
<proteinExistence type="predicted"/>
<keyword evidence="2" id="KW-0223">Dioxygenase</keyword>
<protein>
    <recommendedName>
        <fullName evidence="4">Prolyl 4-hydroxylase alpha subunit domain-containing protein</fullName>
    </recommendedName>
</protein>
<evidence type="ECO:0000256" key="2">
    <source>
        <dbReference type="ARBA" id="ARBA00022964"/>
    </source>
</evidence>
<keyword evidence="6" id="KW-1185">Reference proteome</keyword>
<dbReference type="GO" id="GO:0051213">
    <property type="term" value="F:dioxygenase activity"/>
    <property type="evidence" value="ECO:0007669"/>
    <property type="project" value="UniProtKB-KW"/>
</dbReference>
<gene>
    <name evidence="5" type="ORF">B0T16DRAFT_214481</name>
</gene>
<dbReference type="PANTHER" id="PTHR33099:SF7">
    <property type="entry name" value="MYND-TYPE DOMAIN-CONTAINING PROTEIN"/>
    <property type="match status" value="1"/>
</dbReference>
<keyword evidence="3" id="KW-0560">Oxidoreductase</keyword>
<evidence type="ECO:0000256" key="1">
    <source>
        <dbReference type="ARBA" id="ARBA00001961"/>
    </source>
</evidence>
<organism evidence="5 6">
    <name type="scientific">Cercophora newfieldiana</name>
    <dbReference type="NCBI Taxonomy" id="92897"/>
    <lineage>
        <taxon>Eukaryota</taxon>
        <taxon>Fungi</taxon>
        <taxon>Dikarya</taxon>
        <taxon>Ascomycota</taxon>
        <taxon>Pezizomycotina</taxon>
        <taxon>Sordariomycetes</taxon>
        <taxon>Sordariomycetidae</taxon>
        <taxon>Sordariales</taxon>
        <taxon>Lasiosphaeriaceae</taxon>
        <taxon>Cercophora</taxon>
    </lineage>
</organism>